<dbReference type="AlphaFoldDB" id="A0A418XEG2"/>
<feature type="domain" description="Bacteriophage phiJL001 Gp84 C-terminal" evidence="1">
    <location>
        <begin position="188"/>
        <end position="262"/>
    </location>
</feature>
<name>A0A418XEG2_9PSED</name>
<dbReference type="OrthoDB" id="6021215at2"/>
<dbReference type="NCBIfam" id="TIGR02218">
    <property type="entry name" value="phg_TIGR02218"/>
    <property type="match status" value="1"/>
</dbReference>
<dbReference type="RefSeq" id="WP_119955038.1">
    <property type="nucleotide sequence ID" value="NZ_QYUR01000003.1"/>
</dbReference>
<dbReference type="EMBL" id="QYUR01000003">
    <property type="protein sequence ID" value="RJG10906.1"/>
    <property type="molecule type" value="Genomic_DNA"/>
</dbReference>
<sequence length="272" mass="29306">MKAHVADYQYKIYCLRIEPSSAPMVCITDYVRDLVIGANTYKSGSGYQFSGVDHDSSMSPGSFDLEGVLDVAGIDRDALASGIYDDARIFLFATTWHTPIADEEPIAKALLGKTEIKDGRYKCEAMMLIDALNQKVGQTYGASCKKTFGGTEFAGCKKVPVIRTATVVSITDRYTFTVTGLVDPDALFIAGAAKFTSGPNAALKAQRIKTYAAGVVTLHDAAYYAVQVGDTVQLTEGCQQRQEDCIAKGNILNFGGFSFVPTSHQAAKWGSQ</sequence>
<gene>
    <name evidence="2" type="ORF">D3879_14590</name>
</gene>
<comment type="caution">
    <text evidence="2">The sequence shown here is derived from an EMBL/GenBank/DDBJ whole genome shotgun (WGS) entry which is preliminary data.</text>
</comment>
<evidence type="ECO:0000313" key="2">
    <source>
        <dbReference type="EMBL" id="RJG10906.1"/>
    </source>
</evidence>
<proteinExistence type="predicted"/>
<dbReference type="Pfam" id="PF09356">
    <property type="entry name" value="Phage_BR0599"/>
    <property type="match status" value="1"/>
</dbReference>
<dbReference type="Pfam" id="PF09931">
    <property type="entry name" value="Phage_phiJL001_Gp84_N"/>
    <property type="match status" value="1"/>
</dbReference>
<reference evidence="2 3" key="1">
    <citation type="submission" date="2018-09" db="EMBL/GenBank/DDBJ databases">
        <authorList>
            <person name="Zhu H."/>
        </authorList>
    </citation>
    <scope>NUCLEOTIDE SEQUENCE [LARGE SCALE GENOMIC DNA]</scope>
    <source>
        <strain evidence="2 3">K1S02-6</strain>
    </source>
</reference>
<keyword evidence="3" id="KW-1185">Reference proteome</keyword>
<evidence type="ECO:0000259" key="1">
    <source>
        <dbReference type="Pfam" id="PF09356"/>
    </source>
</evidence>
<dbReference type="Proteomes" id="UP000284021">
    <property type="component" value="Unassembled WGS sequence"/>
</dbReference>
<protein>
    <submittedName>
        <fullName evidence="2">DUF2163 domain-containing protein</fullName>
    </submittedName>
</protein>
<organism evidence="2 3">
    <name type="scientific">Pseudomonas cavernicola</name>
    <dbReference type="NCBI Taxonomy" id="2320866"/>
    <lineage>
        <taxon>Bacteria</taxon>
        <taxon>Pseudomonadati</taxon>
        <taxon>Pseudomonadota</taxon>
        <taxon>Gammaproteobacteria</taxon>
        <taxon>Pseudomonadales</taxon>
        <taxon>Pseudomonadaceae</taxon>
        <taxon>Pseudomonas</taxon>
    </lineage>
</organism>
<dbReference type="InterPro" id="IPR018964">
    <property type="entry name" value="Phage_phiJL001_Gp84_C"/>
</dbReference>
<dbReference type="InterPro" id="IPR011928">
    <property type="entry name" value="Phage_phiJL001_Gp84"/>
</dbReference>
<accession>A0A418XEG2</accession>
<evidence type="ECO:0000313" key="3">
    <source>
        <dbReference type="Proteomes" id="UP000284021"/>
    </source>
</evidence>